<evidence type="ECO:0000256" key="4">
    <source>
        <dbReference type="ARBA" id="ARBA00022777"/>
    </source>
</evidence>
<dbReference type="GO" id="GO:0035556">
    <property type="term" value="P:intracellular signal transduction"/>
    <property type="evidence" value="ECO:0000318"/>
    <property type="project" value="GO_Central"/>
</dbReference>
<organism evidence="9 10">
    <name type="scientific">Klebsormidium nitens</name>
    <name type="common">Green alga</name>
    <name type="synonym">Ulothrix nitens</name>
    <dbReference type="NCBI Taxonomy" id="105231"/>
    <lineage>
        <taxon>Eukaryota</taxon>
        <taxon>Viridiplantae</taxon>
        <taxon>Streptophyta</taxon>
        <taxon>Klebsormidiophyceae</taxon>
        <taxon>Klebsormidiales</taxon>
        <taxon>Klebsormidiaceae</taxon>
        <taxon>Klebsormidium</taxon>
    </lineage>
</organism>
<keyword evidence="5 6" id="KW-0067">ATP-binding</keyword>
<dbReference type="InterPro" id="IPR000756">
    <property type="entry name" value="Diacylglycerol_kin_accessory"/>
</dbReference>
<keyword evidence="10" id="KW-1185">Reference proteome</keyword>
<dbReference type="GO" id="GO:0046486">
    <property type="term" value="P:glycerolipid metabolic process"/>
    <property type="evidence" value="ECO:0000318"/>
    <property type="project" value="GO_Central"/>
</dbReference>
<dbReference type="SMART" id="SM00045">
    <property type="entry name" value="DAGKa"/>
    <property type="match status" value="1"/>
</dbReference>
<evidence type="ECO:0000259" key="8">
    <source>
        <dbReference type="PROSITE" id="PS50146"/>
    </source>
</evidence>
<name>A0A1Y1IDT0_KLENI</name>
<keyword evidence="4 6" id="KW-0418">Kinase</keyword>
<evidence type="ECO:0000256" key="2">
    <source>
        <dbReference type="ARBA" id="ARBA00022679"/>
    </source>
</evidence>
<dbReference type="PANTHER" id="PTHR11255">
    <property type="entry name" value="DIACYLGLYCEROL KINASE"/>
    <property type="match status" value="1"/>
</dbReference>
<dbReference type="SUPFAM" id="SSF111331">
    <property type="entry name" value="NAD kinase/diacylglycerol kinase-like"/>
    <property type="match status" value="1"/>
</dbReference>
<evidence type="ECO:0000256" key="1">
    <source>
        <dbReference type="ARBA" id="ARBA00009280"/>
    </source>
</evidence>
<dbReference type="InterPro" id="IPR001206">
    <property type="entry name" value="Diacylglycerol_kinase_cat_dom"/>
</dbReference>
<dbReference type="EC" id="2.7.1.107" evidence="6"/>
<feature type="region of interest" description="Disordered" evidence="7">
    <location>
        <begin position="1"/>
        <end position="143"/>
    </location>
</feature>
<dbReference type="GO" id="GO:0004143">
    <property type="term" value="F:ATP-dependent diacylglycerol kinase activity"/>
    <property type="evidence" value="ECO:0000318"/>
    <property type="project" value="GO_Central"/>
</dbReference>
<comment type="similarity">
    <text evidence="1 6">Belongs to the eukaryotic diacylglycerol kinase family.</text>
</comment>
<evidence type="ECO:0000256" key="6">
    <source>
        <dbReference type="RuleBase" id="RU361128"/>
    </source>
</evidence>
<dbReference type="Pfam" id="PF00609">
    <property type="entry name" value="DAGK_acc"/>
    <property type="match status" value="1"/>
</dbReference>
<proteinExistence type="inferred from homology"/>
<sequence>MDTSSTPPEADATDVRPKERPNGVEMSSLPATTVEPIPEGALAPSSAGDTAHLAGPIADPTPPPGSTINPINPAHVTADTAAPSGSMADNLPPPGQTADTFPPPGSTTDTAPLPELPADNANPTERDVGTAGPRASPALSLSKQSLGAHADAAIAAMEATVTTEATNGTEAAASDSGSAVHPLLVFINSKSGGRVGPSLLAGFQKLLGKSQVFDLSVNPPGPILATLLQRLDAQVNAGNAAAAATRTAMRILVCGGDGTVGWLLASLEALRLERPPPVAVVPLGTGNDLSRTFGWGGSFSLPRPPGLANYLQRVAQATPSLMDNWRVELFPADAAPLSLPHALHPHQLQPTSHPLSHHQGQTDVEGFRGGFWNYFSLGMDAHTAYAFHHLRERKPWLARGRKVNQGLYGYYGCAQGWFCLPCSCSPHDVSAVARIQYASKDGVWHPLELNSNVRAVVVLNLQSYAGGRDPWGHPSRSEQAKHGFVPATVDDGLLEVVAFTDGWHTAAVMAKAAHGRRLVQAHALVVELHGERAPRAYLQMDGEPWVQPCDPSKPPAVLHITHSGQSVVLATKGSKVRSSTLGQTVAQTAPGPPKPPAEVVERAKEGVQGAKARTGEVEMVQREEEAAVDRVKRTH</sequence>
<evidence type="ECO:0000256" key="7">
    <source>
        <dbReference type="SAM" id="MobiDB-lite"/>
    </source>
</evidence>
<dbReference type="AlphaFoldDB" id="A0A1Y1IDT0"/>
<dbReference type="OrthoDB" id="242257at2759"/>
<dbReference type="SMART" id="SM00046">
    <property type="entry name" value="DAGKc"/>
    <property type="match status" value="1"/>
</dbReference>
<dbReference type="GO" id="GO:0016020">
    <property type="term" value="C:membrane"/>
    <property type="evidence" value="ECO:0000318"/>
    <property type="project" value="GO_Central"/>
</dbReference>
<dbReference type="Gene3D" id="2.60.200.40">
    <property type="match status" value="1"/>
</dbReference>
<evidence type="ECO:0000313" key="9">
    <source>
        <dbReference type="EMBL" id="GAQ89114.1"/>
    </source>
</evidence>
<dbReference type="EMBL" id="DF237437">
    <property type="protein sequence ID" value="GAQ89114.1"/>
    <property type="molecule type" value="Genomic_DNA"/>
</dbReference>
<dbReference type="OMA" id="CHPMSRN"/>
<dbReference type="GO" id="GO:0005524">
    <property type="term" value="F:ATP binding"/>
    <property type="evidence" value="ECO:0007669"/>
    <property type="project" value="UniProtKB-KW"/>
</dbReference>
<feature type="compositionally biased region" description="Basic and acidic residues" evidence="7">
    <location>
        <begin position="13"/>
        <end position="22"/>
    </location>
</feature>
<keyword evidence="3 6" id="KW-0547">Nucleotide-binding</keyword>
<dbReference type="PANTHER" id="PTHR11255:SF80">
    <property type="entry name" value="EYE-SPECIFIC DIACYLGLYCEROL KINASE"/>
    <property type="match status" value="1"/>
</dbReference>
<reference evidence="9 10" key="1">
    <citation type="journal article" date="2014" name="Nat. Commun.">
        <title>Klebsormidium flaccidum genome reveals primary factors for plant terrestrial adaptation.</title>
        <authorList>
            <person name="Hori K."/>
            <person name="Maruyama F."/>
            <person name="Fujisawa T."/>
            <person name="Togashi T."/>
            <person name="Yamamoto N."/>
            <person name="Seo M."/>
            <person name="Sato S."/>
            <person name="Yamada T."/>
            <person name="Mori H."/>
            <person name="Tajima N."/>
            <person name="Moriyama T."/>
            <person name="Ikeuchi M."/>
            <person name="Watanabe M."/>
            <person name="Wada H."/>
            <person name="Kobayashi K."/>
            <person name="Saito M."/>
            <person name="Masuda T."/>
            <person name="Sasaki-Sekimoto Y."/>
            <person name="Mashiguchi K."/>
            <person name="Awai K."/>
            <person name="Shimojima M."/>
            <person name="Masuda S."/>
            <person name="Iwai M."/>
            <person name="Nobusawa T."/>
            <person name="Narise T."/>
            <person name="Kondo S."/>
            <person name="Saito H."/>
            <person name="Sato R."/>
            <person name="Murakawa M."/>
            <person name="Ihara Y."/>
            <person name="Oshima-Yamada Y."/>
            <person name="Ohtaka K."/>
            <person name="Satoh M."/>
            <person name="Sonobe K."/>
            <person name="Ishii M."/>
            <person name="Ohtani R."/>
            <person name="Kanamori-Sato M."/>
            <person name="Honoki R."/>
            <person name="Miyazaki D."/>
            <person name="Mochizuki H."/>
            <person name="Umetsu J."/>
            <person name="Higashi K."/>
            <person name="Shibata D."/>
            <person name="Kamiya Y."/>
            <person name="Sato N."/>
            <person name="Nakamura Y."/>
            <person name="Tabata S."/>
            <person name="Ida S."/>
            <person name="Kurokawa K."/>
            <person name="Ohta H."/>
        </authorList>
    </citation>
    <scope>NUCLEOTIDE SEQUENCE [LARGE SCALE GENOMIC DNA]</scope>
    <source>
        <strain evidence="9 10">NIES-2285</strain>
    </source>
</reference>
<dbReference type="Proteomes" id="UP000054558">
    <property type="component" value="Unassembled WGS sequence"/>
</dbReference>
<evidence type="ECO:0000256" key="3">
    <source>
        <dbReference type="ARBA" id="ARBA00022741"/>
    </source>
</evidence>
<dbReference type="InterPro" id="IPR017438">
    <property type="entry name" value="ATP-NAD_kinase_N"/>
</dbReference>
<accession>A0A1Y1IDT0</accession>
<keyword evidence="2 6" id="KW-0808">Transferase</keyword>
<evidence type="ECO:0000256" key="5">
    <source>
        <dbReference type="ARBA" id="ARBA00022840"/>
    </source>
</evidence>
<evidence type="ECO:0000313" key="10">
    <source>
        <dbReference type="Proteomes" id="UP000054558"/>
    </source>
</evidence>
<comment type="catalytic activity">
    <reaction evidence="6">
        <text>a 1,2-diacyl-sn-glycerol + ATP = a 1,2-diacyl-sn-glycero-3-phosphate + ADP + H(+)</text>
        <dbReference type="Rhea" id="RHEA:10272"/>
        <dbReference type="ChEBI" id="CHEBI:15378"/>
        <dbReference type="ChEBI" id="CHEBI:17815"/>
        <dbReference type="ChEBI" id="CHEBI:30616"/>
        <dbReference type="ChEBI" id="CHEBI:58608"/>
        <dbReference type="ChEBI" id="CHEBI:456216"/>
        <dbReference type="EC" id="2.7.1.107"/>
    </reaction>
</comment>
<dbReference type="InterPro" id="IPR016064">
    <property type="entry name" value="NAD/diacylglycerol_kinase_sf"/>
</dbReference>
<feature type="region of interest" description="Disordered" evidence="7">
    <location>
        <begin position="607"/>
        <end position="635"/>
    </location>
</feature>
<feature type="compositionally biased region" description="Basic and acidic residues" evidence="7">
    <location>
        <begin position="613"/>
        <end position="635"/>
    </location>
</feature>
<dbReference type="InterPro" id="IPR037607">
    <property type="entry name" value="DGK"/>
</dbReference>
<dbReference type="Pfam" id="PF00781">
    <property type="entry name" value="DAGK_cat"/>
    <property type="match status" value="1"/>
</dbReference>
<feature type="domain" description="DAGKc" evidence="8">
    <location>
        <begin position="178"/>
        <end position="331"/>
    </location>
</feature>
<dbReference type="PROSITE" id="PS50146">
    <property type="entry name" value="DAGK"/>
    <property type="match status" value="1"/>
</dbReference>
<dbReference type="Gene3D" id="3.40.50.10330">
    <property type="entry name" value="Probable inorganic polyphosphate/atp-NAD kinase, domain 1"/>
    <property type="match status" value="1"/>
</dbReference>
<gene>
    <name evidence="9" type="ORF">KFL_004880090</name>
</gene>
<feature type="compositionally biased region" description="Pro residues" evidence="7">
    <location>
        <begin position="91"/>
        <end position="105"/>
    </location>
</feature>
<dbReference type="GO" id="GO:0007200">
    <property type="term" value="P:phospholipase C-activating G protein-coupled receptor signaling pathway"/>
    <property type="evidence" value="ECO:0007669"/>
    <property type="project" value="InterPro"/>
</dbReference>
<dbReference type="STRING" id="105231.A0A1Y1IDT0"/>
<protein>
    <recommendedName>
        <fullName evidence="6">Diacylglycerol kinase</fullName>
        <shortName evidence="6">DAG kinase</shortName>
        <ecNumber evidence="6">2.7.1.107</ecNumber>
    </recommendedName>
</protein>